<dbReference type="SUPFAM" id="SSF53807">
    <property type="entry name" value="Helical backbone' metal receptor"/>
    <property type="match status" value="1"/>
</dbReference>
<dbReference type="PANTHER" id="PTHR42860">
    <property type="entry name" value="VITAMIN B12-BINDING PROTEIN"/>
    <property type="match status" value="1"/>
</dbReference>
<organism evidence="2 3">
    <name type="scientific">Pendulispora rubella</name>
    <dbReference type="NCBI Taxonomy" id="2741070"/>
    <lineage>
        <taxon>Bacteria</taxon>
        <taxon>Pseudomonadati</taxon>
        <taxon>Myxococcota</taxon>
        <taxon>Myxococcia</taxon>
        <taxon>Myxococcales</taxon>
        <taxon>Sorangiineae</taxon>
        <taxon>Pendulisporaceae</taxon>
        <taxon>Pendulispora</taxon>
    </lineage>
</organism>
<dbReference type="Pfam" id="PF01497">
    <property type="entry name" value="Peripla_BP_2"/>
    <property type="match status" value="1"/>
</dbReference>
<dbReference type="InterPro" id="IPR002491">
    <property type="entry name" value="ABC_transptr_periplasmic_BD"/>
</dbReference>
<dbReference type="Gene3D" id="3.40.50.1980">
    <property type="entry name" value="Nitrogenase molybdenum iron protein domain"/>
    <property type="match status" value="2"/>
</dbReference>
<evidence type="ECO:0000313" key="2">
    <source>
        <dbReference type="EMBL" id="WXB01032.1"/>
    </source>
</evidence>
<keyword evidence="3" id="KW-1185">Reference proteome</keyword>
<gene>
    <name evidence="2" type="ORF">LVJ94_29445</name>
</gene>
<name>A0ABZ2KXL4_9BACT</name>
<dbReference type="PROSITE" id="PS50983">
    <property type="entry name" value="FE_B12_PBP"/>
    <property type="match status" value="1"/>
</dbReference>
<dbReference type="Proteomes" id="UP001374803">
    <property type="component" value="Chromosome"/>
</dbReference>
<protein>
    <submittedName>
        <fullName evidence="2">ABC transporter substrate-binding protein</fullName>
    </submittedName>
</protein>
<evidence type="ECO:0000313" key="3">
    <source>
        <dbReference type="Proteomes" id="UP001374803"/>
    </source>
</evidence>
<dbReference type="PANTHER" id="PTHR42860:SF1">
    <property type="entry name" value="VITAMIN B12-BINDING PROTEIN"/>
    <property type="match status" value="1"/>
</dbReference>
<proteinExistence type="predicted"/>
<dbReference type="RefSeq" id="WP_394830639.1">
    <property type="nucleotide sequence ID" value="NZ_CP089929.1"/>
</dbReference>
<dbReference type="EMBL" id="CP089983">
    <property type="protein sequence ID" value="WXB01032.1"/>
    <property type="molecule type" value="Genomic_DNA"/>
</dbReference>
<feature type="domain" description="Fe/B12 periplasmic-binding" evidence="1">
    <location>
        <begin position="4"/>
        <end position="298"/>
    </location>
</feature>
<dbReference type="InterPro" id="IPR051030">
    <property type="entry name" value="Vitamin_B12-ABC_binding"/>
</dbReference>
<evidence type="ECO:0000259" key="1">
    <source>
        <dbReference type="PROSITE" id="PS50983"/>
    </source>
</evidence>
<accession>A0ABZ2KXL4</accession>
<reference evidence="2" key="1">
    <citation type="submission" date="2021-12" db="EMBL/GenBank/DDBJ databases">
        <title>Discovery of the Pendulisporaceae a myxobacterial family with distinct sporulation behavior and unique specialized metabolism.</title>
        <authorList>
            <person name="Garcia R."/>
            <person name="Popoff A."/>
            <person name="Bader C.D."/>
            <person name="Loehr J."/>
            <person name="Walesch S."/>
            <person name="Walt C."/>
            <person name="Boldt J."/>
            <person name="Bunk B."/>
            <person name="Haeckl F.J.F.P.J."/>
            <person name="Gunesch A.P."/>
            <person name="Birkelbach J."/>
            <person name="Nuebel U."/>
            <person name="Pietschmann T."/>
            <person name="Bach T."/>
            <person name="Mueller R."/>
        </authorList>
    </citation>
    <scope>NUCLEOTIDE SEQUENCE</scope>
    <source>
        <strain evidence="2">MSr11367</strain>
    </source>
</reference>
<sequence length="328" mass="35946">MNARVASLLPSATEIVCAVGARDELVGISHECDFPSGLEGLPILTRARLRASQGLGRSSRDIDAEVRSILENALSVYEIELDRLEAAQPDVIVTQDLCEVCAVSLDDVKAAVARLAKKDVRIVNLHPTHLDDIWSDILRVADALGRAEQGVRAIFALRGRTNEIEQRSARAALAERPRVLSVEWMDPVMIGGMWMPELIAMAGANPLATKPGDHAPTLTREALAALSPDVVLVKPCGFSLERTLEELDVLRAALPWDTWRAVREGRVFIADGNAYFNRPGPRIVESLEILAACAHPDEFPDFRHRHRETVVRLDAALARHAFDADLSA</sequence>